<keyword evidence="8" id="KW-1133">Transmembrane helix</keyword>
<sequence>MAVILLLQAGLLYAFSWICWKAFRQHFVKSALDNIPGPPAKTLWKGVFPQVFNVNAWDFHKEIADKYGSVIKIKALLGENQLFVFDPKAMHHIIVKDQHIYEETSSFIEGNKVVFGPGLLGTLGEQHRKQRKMLSPVFSTAHMREMVPIFYNVTYKLRSTLLSKVENGPQEIDMLHWMTRTALELIGQSGFGFSFDPLTEGGVAHPYSASVKQFIPVLMKVLFLRTYFFSTFAKIGSPKFRRWLIGVVPSKALHQLRDISDILHNTSIEVYESKKRALAAGDEAVAAQIGQGKDILSILMRANVDASEGDALTEEELLAQMSTLTFAAMDTTSSALSRILWLLSMHPDVQDKLRQEIIQARKQHGDLVYDDLVALPYLDAVCRETLRLYAPVSTVSRVTRQDAVLPLSKPIKGLDGQEIHEIAVPNNTNIIVSLMASNRNPDLWGPDSYEWKPERWLNPLPNTVIDAHVPGIYSHLMTFLGGGRACIGFKFSQLEMKVVLFLLVESLRFSPSKDKEIFWQMTGVVSPIVKSDNRNDRDQTGTPRPKLPLIVERI</sequence>
<evidence type="ECO:0000313" key="14">
    <source>
        <dbReference type="EMBL" id="KAF8905032.1"/>
    </source>
</evidence>
<evidence type="ECO:0000256" key="1">
    <source>
        <dbReference type="ARBA" id="ARBA00001971"/>
    </source>
</evidence>
<evidence type="ECO:0000256" key="7">
    <source>
        <dbReference type="ARBA" id="ARBA00022723"/>
    </source>
</evidence>
<evidence type="ECO:0000313" key="15">
    <source>
        <dbReference type="Proteomes" id="UP000724874"/>
    </source>
</evidence>
<evidence type="ECO:0000256" key="3">
    <source>
        <dbReference type="ARBA" id="ARBA00004721"/>
    </source>
</evidence>
<feature type="binding site" description="axial binding residue" evidence="13">
    <location>
        <position position="486"/>
    </location>
    <ligand>
        <name>heme</name>
        <dbReference type="ChEBI" id="CHEBI:30413"/>
    </ligand>
    <ligandPart>
        <name>Fe</name>
        <dbReference type="ChEBI" id="CHEBI:18248"/>
    </ligandPart>
</feature>
<dbReference type="GO" id="GO:0020037">
    <property type="term" value="F:heme binding"/>
    <property type="evidence" value="ECO:0007669"/>
    <property type="project" value="InterPro"/>
</dbReference>
<dbReference type="Proteomes" id="UP000724874">
    <property type="component" value="Unassembled WGS sequence"/>
</dbReference>
<dbReference type="GO" id="GO:0005506">
    <property type="term" value="F:iron ion binding"/>
    <property type="evidence" value="ECO:0007669"/>
    <property type="project" value="InterPro"/>
</dbReference>
<evidence type="ECO:0000256" key="12">
    <source>
        <dbReference type="ARBA" id="ARBA00023136"/>
    </source>
</evidence>
<proteinExistence type="inferred from homology"/>
<dbReference type="CDD" id="cd11069">
    <property type="entry name" value="CYP_FUM15-like"/>
    <property type="match status" value="1"/>
</dbReference>
<dbReference type="GO" id="GO:0016020">
    <property type="term" value="C:membrane"/>
    <property type="evidence" value="ECO:0007669"/>
    <property type="project" value="UniProtKB-SubCell"/>
</dbReference>
<dbReference type="PRINTS" id="PR00385">
    <property type="entry name" value="P450"/>
</dbReference>
<gene>
    <name evidence="14" type="ORF">CPB84DRAFT_1772226</name>
</gene>
<dbReference type="Gene3D" id="1.10.630.10">
    <property type="entry name" value="Cytochrome P450"/>
    <property type="match status" value="1"/>
</dbReference>
<accession>A0A9P5NPZ1</accession>
<dbReference type="Pfam" id="PF00067">
    <property type="entry name" value="p450"/>
    <property type="match status" value="1"/>
</dbReference>
<keyword evidence="11" id="KW-0503">Monooxygenase</keyword>
<keyword evidence="9" id="KW-0560">Oxidoreductase</keyword>
<dbReference type="PRINTS" id="PR00463">
    <property type="entry name" value="EP450I"/>
</dbReference>
<evidence type="ECO:0000256" key="4">
    <source>
        <dbReference type="ARBA" id="ARBA00010617"/>
    </source>
</evidence>
<dbReference type="InterPro" id="IPR036396">
    <property type="entry name" value="Cyt_P450_sf"/>
</dbReference>
<evidence type="ECO:0000256" key="9">
    <source>
        <dbReference type="ARBA" id="ARBA00023002"/>
    </source>
</evidence>
<comment type="caution">
    <text evidence="14">The sequence shown here is derived from an EMBL/GenBank/DDBJ whole genome shotgun (WGS) entry which is preliminary data.</text>
</comment>
<evidence type="ECO:0000256" key="5">
    <source>
        <dbReference type="ARBA" id="ARBA00022617"/>
    </source>
</evidence>
<keyword evidence="6" id="KW-0812">Transmembrane</keyword>
<dbReference type="InterPro" id="IPR002401">
    <property type="entry name" value="Cyt_P450_E_grp-I"/>
</dbReference>
<evidence type="ECO:0000256" key="13">
    <source>
        <dbReference type="PIRSR" id="PIRSR602401-1"/>
    </source>
</evidence>
<dbReference type="InterPro" id="IPR001128">
    <property type="entry name" value="Cyt_P450"/>
</dbReference>
<comment type="cofactor">
    <cofactor evidence="1 13">
        <name>heme</name>
        <dbReference type="ChEBI" id="CHEBI:30413"/>
    </cofactor>
</comment>
<evidence type="ECO:0000256" key="6">
    <source>
        <dbReference type="ARBA" id="ARBA00022692"/>
    </source>
</evidence>
<dbReference type="GO" id="GO:0016705">
    <property type="term" value="F:oxidoreductase activity, acting on paired donors, with incorporation or reduction of molecular oxygen"/>
    <property type="evidence" value="ECO:0007669"/>
    <property type="project" value="InterPro"/>
</dbReference>
<dbReference type="SUPFAM" id="SSF48264">
    <property type="entry name" value="Cytochrome P450"/>
    <property type="match status" value="1"/>
</dbReference>
<evidence type="ECO:0000256" key="2">
    <source>
        <dbReference type="ARBA" id="ARBA00004370"/>
    </source>
</evidence>
<dbReference type="PANTHER" id="PTHR24305">
    <property type="entry name" value="CYTOCHROME P450"/>
    <property type="match status" value="1"/>
</dbReference>
<dbReference type="AlphaFoldDB" id="A0A9P5NPZ1"/>
<dbReference type="EMBL" id="JADNYJ010000024">
    <property type="protein sequence ID" value="KAF8905032.1"/>
    <property type="molecule type" value="Genomic_DNA"/>
</dbReference>
<protein>
    <submittedName>
        <fullName evidence="14">Cytochrome P450</fullName>
    </submittedName>
</protein>
<keyword evidence="12" id="KW-0472">Membrane</keyword>
<evidence type="ECO:0000256" key="11">
    <source>
        <dbReference type="ARBA" id="ARBA00023033"/>
    </source>
</evidence>
<reference evidence="14" key="1">
    <citation type="submission" date="2020-11" db="EMBL/GenBank/DDBJ databases">
        <authorList>
            <consortium name="DOE Joint Genome Institute"/>
            <person name="Ahrendt S."/>
            <person name="Riley R."/>
            <person name="Andreopoulos W."/>
            <person name="LaButti K."/>
            <person name="Pangilinan J."/>
            <person name="Ruiz-duenas F.J."/>
            <person name="Barrasa J.M."/>
            <person name="Sanchez-Garcia M."/>
            <person name="Camarero S."/>
            <person name="Miyauchi S."/>
            <person name="Serrano A."/>
            <person name="Linde D."/>
            <person name="Babiker R."/>
            <person name="Drula E."/>
            <person name="Ayuso-Fernandez I."/>
            <person name="Pacheco R."/>
            <person name="Padilla G."/>
            <person name="Ferreira P."/>
            <person name="Barriuso J."/>
            <person name="Kellner H."/>
            <person name="Castanera R."/>
            <person name="Alfaro M."/>
            <person name="Ramirez L."/>
            <person name="Pisabarro A.G."/>
            <person name="Kuo A."/>
            <person name="Tritt A."/>
            <person name="Lipzen A."/>
            <person name="He G."/>
            <person name="Yan M."/>
            <person name="Ng V."/>
            <person name="Cullen D."/>
            <person name="Martin F."/>
            <person name="Rosso M.-N."/>
            <person name="Henrissat B."/>
            <person name="Hibbett D."/>
            <person name="Martinez A.T."/>
            <person name="Grigoriev I.V."/>
        </authorList>
    </citation>
    <scope>NUCLEOTIDE SEQUENCE</scope>
    <source>
        <strain evidence="14">AH 44721</strain>
    </source>
</reference>
<evidence type="ECO:0000256" key="10">
    <source>
        <dbReference type="ARBA" id="ARBA00023004"/>
    </source>
</evidence>
<keyword evidence="15" id="KW-1185">Reference proteome</keyword>
<comment type="pathway">
    <text evidence="3">Secondary metabolite biosynthesis; terpenoid biosynthesis.</text>
</comment>
<organism evidence="14 15">
    <name type="scientific">Gymnopilus junonius</name>
    <name type="common">Spectacular rustgill mushroom</name>
    <name type="synonym">Gymnopilus spectabilis subsp. junonius</name>
    <dbReference type="NCBI Taxonomy" id="109634"/>
    <lineage>
        <taxon>Eukaryota</taxon>
        <taxon>Fungi</taxon>
        <taxon>Dikarya</taxon>
        <taxon>Basidiomycota</taxon>
        <taxon>Agaricomycotina</taxon>
        <taxon>Agaricomycetes</taxon>
        <taxon>Agaricomycetidae</taxon>
        <taxon>Agaricales</taxon>
        <taxon>Agaricineae</taxon>
        <taxon>Hymenogastraceae</taxon>
        <taxon>Gymnopilus</taxon>
    </lineage>
</organism>
<keyword evidence="5 13" id="KW-0349">Heme</keyword>
<dbReference type="PANTHER" id="PTHR24305:SF166">
    <property type="entry name" value="CYTOCHROME P450 12A4, MITOCHONDRIAL-RELATED"/>
    <property type="match status" value="1"/>
</dbReference>
<keyword evidence="7 13" id="KW-0479">Metal-binding</keyword>
<evidence type="ECO:0000256" key="8">
    <source>
        <dbReference type="ARBA" id="ARBA00022989"/>
    </source>
</evidence>
<comment type="subcellular location">
    <subcellularLocation>
        <location evidence="2">Membrane</location>
    </subcellularLocation>
</comment>
<dbReference type="OrthoDB" id="1470350at2759"/>
<dbReference type="GO" id="GO:0004497">
    <property type="term" value="F:monooxygenase activity"/>
    <property type="evidence" value="ECO:0007669"/>
    <property type="project" value="UniProtKB-KW"/>
</dbReference>
<keyword evidence="10 13" id="KW-0408">Iron</keyword>
<comment type="similarity">
    <text evidence="4">Belongs to the cytochrome P450 family.</text>
</comment>
<dbReference type="InterPro" id="IPR050121">
    <property type="entry name" value="Cytochrome_P450_monoxygenase"/>
</dbReference>
<name>A0A9P5NPZ1_GYMJU</name>